<dbReference type="Proteomes" id="UP000005239">
    <property type="component" value="Unassembled WGS sequence"/>
</dbReference>
<organism evidence="2 3">
    <name type="scientific">Pristionchus pacificus</name>
    <name type="common">Parasitic nematode worm</name>
    <dbReference type="NCBI Taxonomy" id="54126"/>
    <lineage>
        <taxon>Eukaryota</taxon>
        <taxon>Metazoa</taxon>
        <taxon>Ecdysozoa</taxon>
        <taxon>Nematoda</taxon>
        <taxon>Chromadorea</taxon>
        <taxon>Rhabditida</taxon>
        <taxon>Rhabditina</taxon>
        <taxon>Diplogasteromorpha</taxon>
        <taxon>Diplogasteroidea</taxon>
        <taxon>Neodiplogasteridae</taxon>
        <taxon>Pristionchus</taxon>
    </lineage>
</organism>
<gene>
    <name evidence="2" type="primary">WBGene00274009</name>
</gene>
<accession>A0A8R1YQM3</accession>
<feature type="domain" description="DUF7869" evidence="1">
    <location>
        <begin position="250"/>
        <end position="410"/>
    </location>
</feature>
<dbReference type="PANTHER" id="PTHR34415">
    <property type="entry name" value="INTEGRASE CATALYTIC DOMAIN-CONTAINING PROTEIN"/>
    <property type="match status" value="1"/>
</dbReference>
<name>A0A2A6BLU3_PRIPA</name>
<accession>A0A2A6BLU3</accession>
<protein>
    <recommendedName>
        <fullName evidence="1">DUF7869 domain-containing protein</fullName>
    </recommendedName>
</protein>
<dbReference type="PANTHER" id="PTHR34415:SF1">
    <property type="entry name" value="INTEGRASE CATALYTIC DOMAIN-CONTAINING PROTEIN"/>
    <property type="match status" value="1"/>
</dbReference>
<proteinExistence type="predicted"/>
<keyword evidence="3" id="KW-1185">Reference proteome</keyword>
<evidence type="ECO:0000259" key="1">
    <source>
        <dbReference type="Pfam" id="PF25273"/>
    </source>
</evidence>
<dbReference type="EnsemblMetazoa" id="PPA35640.1">
    <property type="protein sequence ID" value="PPA35640.1"/>
    <property type="gene ID" value="WBGene00274009"/>
</dbReference>
<reference evidence="2" key="2">
    <citation type="submission" date="2022-06" db="UniProtKB">
        <authorList>
            <consortium name="EnsemblMetazoa"/>
        </authorList>
    </citation>
    <scope>IDENTIFICATION</scope>
    <source>
        <strain evidence="2">PS312</strain>
    </source>
</reference>
<dbReference type="AlphaFoldDB" id="A0A2A6BLU3"/>
<evidence type="ECO:0000313" key="3">
    <source>
        <dbReference type="Proteomes" id="UP000005239"/>
    </source>
</evidence>
<dbReference type="Pfam" id="PF25273">
    <property type="entry name" value="DUF7869"/>
    <property type="match status" value="1"/>
</dbReference>
<dbReference type="InterPro" id="IPR057191">
    <property type="entry name" value="DUF7869"/>
</dbReference>
<sequence length="524" mass="59468">MDFEPDRSTTSIVEESKASTTVVKLKITEYRMAVGNDRVTRHSALLNHLRIELLKKDVLNGDNHYVHGNFAKIKNYSKTSADEGRLRNWYAEQGQHHPRTGKIVISKRLPKRIISMQAGISKIARTKYLIKKTRNLISIESSSLMNRCNVCSKIKTHIRRGKLSKSDAHKLMSVHMDGVKDERNYVNSCFAKSEVDIEYLHLTIDDMSNIATKLPHLFDSRSKLIPDSILLRADLSGAVHAKKALNGGHVTDLHVDVGNLYAGGSNATLGFLLSTLQRCTTLPSTLHLQLDGAKSNKNKVLLSLLSYFVSEQIFTKIIVHFLPSGHSHAHCDRFFAQVRKALDAEELYTPGELLNSLGSLTGVRSVRMERLSFDFKSCIEPQLRKELDGIFSSMHFSFERKDGEVVMSHRPLGSSTLNERKVKMVELDGTPLWSIDTADFETMIDCAGKDGSLPKETIEMWRKAMSRVENEPEKISWKTIMDNFRRKKSARVLPPSQLKEKDQEDLQYFLMNTKNSRKRRSPNN</sequence>
<reference evidence="3" key="1">
    <citation type="journal article" date="2008" name="Nat. Genet.">
        <title>The Pristionchus pacificus genome provides a unique perspective on nematode lifestyle and parasitism.</title>
        <authorList>
            <person name="Dieterich C."/>
            <person name="Clifton S.W."/>
            <person name="Schuster L.N."/>
            <person name="Chinwalla A."/>
            <person name="Delehaunty K."/>
            <person name="Dinkelacker I."/>
            <person name="Fulton L."/>
            <person name="Fulton R."/>
            <person name="Godfrey J."/>
            <person name="Minx P."/>
            <person name="Mitreva M."/>
            <person name="Roeseler W."/>
            <person name="Tian H."/>
            <person name="Witte H."/>
            <person name="Yang S.P."/>
            <person name="Wilson R.K."/>
            <person name="Sommer R.J."/>
        </authorList>
    </citation>
    <scope>NUCLEOTIDE SEQUENCE [LARGE SCALE GENOMIC DNA]</scope>
    <source>
        <strain evidence="3">PS312</strain>
    </source>
</reference>
<evidence type="ECO:0000313" key="2">
    <source>
        <dbReference type="EnsemblMetazoa" id="PPA35640.1"/>
    </source>
</evidence>